<dbReference type="PANTHER" id="PTHR13481:SF0">
    <property type="entry name" value="SREBP REGULATING GENE PROTEIN"/>
    <property type="match status" value="1"/>
</dbReference>
<dbReference type="Pfam" id="PF10218">
    <property type="entry name" value="SPRING1"/>
    <property type="match status" value="1"/>
</dbReference>
<evidence type="ECO:0000256" key="8">
    <source>
        <dbReference type="ARBA" id="ARBA00023485"/>
    </source>
</evidence>
<protein>
    <recommendedName>
        <fullName evidence="8">SREBP regulating gene protein</fullName>
    </recommendedName>
</protein>
<evidence type="ECO:0000313" key="11">
    <source>
        <dbReference type="Proteomes" id="UP000657918"/>
    </source>
</evidence>
<comment type="caution">
    <text evidence="10">The sequence shown here is derived from an EMBL/GenBank/DDBJ whole genome shotgun (WGS) entry which is preliminary data.</text>
</comment>
<dbReference type="GO" id="GO:2000640">
    <property type="term" value="P:positive regulation of SREBP signaling pathway"/>
    <property type="evidence" value="ECO:0007669"/>
    <property type="project" value="InterPro"/>
</dbReference>
<keyword evidence="2 9" id="KW-0812">Transmembrane</keyword>
<evidence type="ECO:0000256" key="3">
    <source>
        <dbReference type="ARBA" id="ARBA00022989"/>
    </source>
</evidence>
<evidence type="ECO:0000256" key="2">
    <source>
        <dbReference type="ARBA" id="ARBA00022692"/>
    </source>
</evidence>
<comment type="similarity">
    <text evidence="7">Belongs to the SPRING family.</text>
</comment>
<evidence type="ECO:0000256" key="4">
    <source>
        <dbReference type="ARBA" id="ARBA00023034"/>
    </source>
</evidence>
<comment type="subcellular location">
    <subcellularLocation>
        <location evidence="1">Golgi apparatus membrane</location>
        <topology evidence="1">Single-pass membrane protein</topology>
    </subcellularLocation>
</comment>
<dbReference type="EMBL" id="JADGMS010000019">
    <property type="protein sequence ID" value="KAF9661295.1"/>
    <property type="molecule type" value="Genomic_DNA"/>
</dbReference>
<accession>A0A835MCK5</accession>
<dbReference type="PANTHER" id="PTHR13481">
    <property type="entry name" value="SREBP REGULATING GENE PROTEIN"/>
    <property type="match status" value="1"/>
</dbReference>
<evidence type="ECO:0000256" key="1">
    <source>
        <dbReference type="ARBA" id="ARBA00004194"/>
    </source>
</evidence>
<feature type="transmembrane region" description="Helical" evidence="9">
    <location>
        <begin position="89"/>
        <end position="108"/>
    </location>
</feature>
<evidence type="ECO:0000256" key="7">
    <source>
        <dbReference type="ARBA" id="ARBA00023461"/>
    </source>
</evidence>
<organism evidence="10 11">
    <name type="scientific">Salix dunnii</name>
    <dbReference type="NCBI Taxonomy" id="1413687"/>
    <lineage>
        <taxon>Eukaryota</taxon>
        <taxon>Viridiplantae</taxon>
        <taxon>Streptophyta</taxon>
        <taxon>Embryophyta</taxon>
        <taxon>Tracheophyta</taxon>
        <taxon>Spermatophyta</taxon>
        <taxon>Magnoliopsida</taxon>
        <taxon>eudicotyledons</taxon>
        <taxon>Gunneridae</taxon>
        <taxon>Pentapetalae</taxon>
        <taxon>rosids</taxon>
        <taxon>fabids</taxon>
        <taxon>Malpighiales</taxon>
        <taxon>Salicaceae</taxon>
        <taxon>Saliceae</taxon>
        <taxon>Salix</taxon>
    </lineage>
</organism>
<reference evidence="10 11" key="1">
    <citation type="submission" date="2020-10" db="EMBL/GenBank/DDBJ databases">
        <title>Plant Genome Project.</title>
        <authorList>
            <person name="Zhang R.-G."/>
        </authorList>
    </citation>
    <scope>NUCLEOTIDE SEQUENCE [LARGE SCALE GENOMIC DNA]</scope>
    <source>
        <strain evidence="10">FAFU-HL-1</strain>
        <tissue evidence="10">Leaf</tissue>
    </source>
</reference>
<keyword evidence="5 9" id="KW-0472">Membrane</keyword>
<name>A0A835MCK5_9ROSI</name>
<keyword evidence="6" id="KW-0325">Glycoprotein</keyword>
<evidence type="ECO:0000256" key="9">
    <source>
        <dbReference type="SAM" id="Phobius"/>
    </source>
</evidence>
<dbReference type="GO" id="GO:0000139">
    <property type="term" value="C:Golgi membrane"/>
    <property type="evidence" value="ECO:0007669"/>
    <property type="project" value="UniProtKB-SubCell"/>
</dbReference>
<proteinExistence type="inferred from homology"/>
<dbReference type="AlphaFoldDB" id="A0A835MCK5"/>
<keyword evidence="4" id="KW-0333">Golgi apparatus</keyword>
<sequence>MIINFRVHEISRGRILGYNKSEVAGIQFKEDICSLMIMGMYVMLYRWIHNLVAALKTDRDFLVRDAALFHSVATPMNFVFRAASILQGYFFFNACLFGLVGNGVAIILSCHDLFVTPQTQEAQVLRVKIAKPSTAASYTSVFDFCAGRCRHNSESVVHENAYLSDFHHCFSLPSNSSGANYTQLEARLGGINVVIGKQGESCDSACKSNGQSCVLNKLLVLNHCDMSWVKRGTDEKFDMVEGVKVNEEGVVARERGVFLFMRKYMGCKGACLARIGTDQPAEVVEDAPRHLETLPVCLVYVWKLSWCLDSRACRIVITFVNFANVTVSVSSWSIPALRFCCELSISAIVDWLST</sequence>
<evidence type="ECO:0000256" key="5">
    <source>
        <dbReference type="ARBA" id="ARBA00023136"/>
    </source>
</evidence>
<keyword evidence="3 9" id="KW-1133">Transmembrane helix</keyword>
<evidence type="ECO:0000256" key="6">
    <source>
        <dbReference type="ARBA" id="ARBA00023180"/>
    </source>
</evidence>
<dbReference type="OrthoDB" id="70142at2759"/>
<keyword evidence="11" id="KW-1185">Reference proteome</keyword>
<dbReference type="Proteomes" id="UP000657918">
    <property type="component" value="Unassembled WGS sequence"/>
</dbReference>
<dbReference type="InterPro" id="IPR019352">
    <property type="entry name" value="SPRING1"/>
</dbReference>
<evidence type="ECO:0000313" key="10">
    <source>
        <dbReference type="EMBL" id="KAF9661295.1"/>
    </source>
</evidence>
<gene>
    <name evidence="10" type="ORF">SADUNF_Sadunf19G0053200</name>
</gene>